<feature type="compositionally biased region" description="Basic and acidic residues" evidence="1">
    <location>
        <begin position="27"/>
        <end position="36"/>
    </location>
</feature>
<evidence type="ECO:0000256" key="1">
    <source>
        <dbReference type="SAM" id="MobiDB-lite"/>
    </source>
</evidence>
<name>A0A8J5W8E7_ZIZPA</name>
<protein>
    <submittedName>
        <fullName evidence="2">Uncharacterized protein</fullName>
    </submittedName>
</protein>
<sequence length="195" mass="21023">MTADDSTPATARGDPRLAAAGGLTPRSDSRRPDVAHCHQIRPRLAADDEDGDDRNGPLRAMPVAAHPTAEDQPRRVAKLWQRRRWEGPDPVANDLRNGGDRATRDNDLHDGGDGHNNLHDGGDRATHDDNDLRDGSDGRNGLQGSMTAETRRPVTTVGDGGPRRNSTPRDGRDVTTTSGEVRRRGRAGPDLAAGW</sequence>
<dbReference type="Proteomes" id="UP000729402">
    <property type="component" value="Unassembled WGS sequence"/>
</dbReference>
<organism evidence="2 3">
    <name type="scientific">Zizania palustris</name>
    <name type="common">Northern wild rice</name>
    <dbReference type="NCBI Taxonomy" id="103762"/>
    <lineage>
        <taxon>Eukaryota</taxon>
        <taxon>Viridiplantae</taxon>
        <taxon>Streptophyta</taxon>
        <taxon>Embryophyta</taxon>
        <taxon>Tracheophyta</taxon>
        <taxon>Spermatophyta</taxon>
        <taxon>Magnoliopsida</taxon>
        <taxon>Liliopsida</taxon>
        <taxon>Poales</taxon>
        <taxon>Poaceae</taxon>
        <taxon>BOP clade</taxon>
        <taxon>Oryzoideae</taxon>
        <taxon>Oryzeae</taxon>
        <taxon>Zizaniinae</taxon>
        <taxon>Zizania</taxon>
    </lineage>
</organism>
<feature type="compositionally biased region" description="Basic and acidic residues" evidence="1">
    <location>
        <begin position="97"/>
        <end position="137"/>
    </location>
</feature>
<evidence type="ECO:0000313" key="2">
    <source>
        <dbReference type="EMBL" id="KAG8084819.1"/>
    </source>
</evidence>
<comment type="caution">
    <text evidence="2">The sequence shown here is derived from an EMBL/GenBank/DDBJ whole genome shotgun (WGS) entry which is preliminary data.</text>
</comment>
<reference evidence="2" key="1">
    <citation type="journal article" date="2021" name="bioRxiv">
        <title>Whole Genome Assembly and Annotation of Northern Wild Rice, Zizania palustris L., Supports a Whole Genome Duplication in the Zizania Genus.</title>
        <authorList>
            <person name="Haas M."/>
            <person name="Kono T."/>
            <person name="Macchietto M."/>
            <person name="Millas R."/>
            <person name="McGilp L."/>
            <person name="Shao M."/>
            <person name="Duquette J."/>
            <person name="Hirsch C.N."/>
            <person name="Kimball J."/>
        </authorList>
    </citation>
    <scope>NUCLEOTIDE SEQUENCE</scope>
    <source>
        <tissue evidence="2">Fresh leaf tissue</tissue>
    </source>
</reference>
<evidence type="ECO:0000313" key="3">
    <source>
        <dbReference type="Proteomes" id="UP000729402"/>
    </source>
</evidence>
<accession>A0A8J5W8E7</accession>
<keyword evidence="3" id="KW-1185">Reference proteome</keyword>
<gene>
    <name evidence="2" type="ORF">GUJ93_ZPchr0010g9105</name>
</gene>
<dbReference type="AlphaFoldDB" id="A0A8J5W8E7"/>
<dbReference type="EMBL" id="JAAALK010000082">
    <property type="protein sequence ID" value="KAG8084819.1"/>
    <property type="molecule type" value="Genomic_DNA"/>
</dbReference>
<proteinExistence type="predicted"/>
<feature type="region of interest" description="Disordered" evidence="1">
    <location>
        <begin position="1"/>
        <end position="195"/>
    </location>
</feature>
<reference evidence="2" key="2">
    <citation type="submission" date="2021-02" db="EMBL/GenBank/DDBJ databases">
        <authorList>
            <person name="Kimball J.A."/>
            <person name="Haas M.W."/>
            <person name="Macchietto M."/>
            <person name="Kono T."/>
            <person name="Duquette J."/>
            <person name="Shao M."/>
        </authorList>
    </citation>
    <scope>NUCLEOTIDE SEQUENCE</scope>
    <source>
        <tissue evidence="2">Fresh leaf tissue</tissue>
    </source>
</reference>